<dbReference type="PANTHER" id="PTHR22960">
    <property type="entry name" value="MOLYBDOPTERIN COFACTOR SYNTHESIS PROTEIN A"/>
    <property type="match status" value="1"/>
</dbReference>
<comment type="cofactor">
    <cofactor evidence="1">
        <name>[4Fe-4S] cluster</name>
        <dbReference type="ChEBI" id="CHEBI:49883"/>
    </cofactor>
</comment>
<dbReference type="UniPathway" id="UPA00344"/>
<dbReference type="GO" id="GO:0005525">
    <property type="term" value="F:GTP binding"/>
    <property type="evidence" value="ECO:0007669"/>
    <property type="project" value="UniProtKB-KW"/>
</dbReference>
<dbReference type="SFLD" id="SFLDG01383">
    <property type="entry name" value="cyclic_pyranopterin_phosphate"/>
    <property type="match status" value="1"/>
</dbReference>
<dbReference type="InterPro" id="IPR006638">
    <property type="entry name" value="Elp3/MiaA/NifB-like_rSAM"/>
</dbReference>
<dbReference type="PROSITE" id="PS01305">
    <property type="entry name" value="MOAA_NIFB_PQQE"/>
    <property type="match status" value="1"/>
</dbReference>
<keyword evidence="6" id="KW-0547">Nucleotide-binding</keyword>
<dbReference type="InterPro" id="IPR010505">
    <property type="entry name" value="MoaA_twitch"/>
</dbReference>
<dbReference type="InterPro" id="IPR007197">
    <property type="entry name" value="rSAM"/>
</dbReference>
<dbReference type="InterPro" id="IPR058240">
    <property type="entry name" value="rSAM_sf"/>
</dbReference>
<name>A0A0S4N0U6_9BACT</name>
<comment type="catalytic activity">
    <reaction evidence="12">
        <text>GTP + AH2 + S-adenosyl-L-methionine = (8S)-3',8-cyclo-7,8-dihydroguanosine 5'-triphosphate + 5'-deoxyadenosine + L-methionine + A + H(+)</text>
        <dbReference type="Rhea" id="RHEA:49576"/>
        <dbReference type="ChEBI" id="CHEBI:13193"/>
        <dbReference type="ChEBI" id="CHEBI:15378"/>
        <dbReference type="ChEBI" id="CHEBI:17319"/>
        <dbReference type="ChEBI" id="CHEBI:17499"/>
        <dbReference type="ChEBI" id="CHEBI:37565"/>
        <dbReference type="ChEBI" id="CHEBI:57844"/>
        <dbReference type="ChEBI" id="CHEBI:59789"/>
        <dbReference type="ChEBI" id="CHEBI:131766"/>
        <dbReference type="EC" id="4.1.99.22"/>
    </reaction>
</comment>
<evidence type="ECO:0000256" key="9">
    <source>
        <dbReference type="ARBA" id="ARBA00023134"/>
    </source>
</evidence>
<dbReference type="GO" id="GO:0006777">
    <property type="term" value="P:Mo-molybdopterin cofactor biosynthetic process"/>
    <property type="evidence" value="ECO:0007669"/>
    <property type="project" value="UniProtKB-KW"/>
</dbReference>
<evidence type="ECO:0000256" key="10">
    <source>
        <dbReference type="ARBA" id="ARBA00023150"/>
    </source>
</evidence>
<dbReference type="NCBIfam" id="TIGR02666">
    <property type="entry name" value="moaA"/>
    <property type="match status" value="1"/>
</dbReference>
<dbReference type="PROSITE" id="PS51918">
    <property type="entry name" value="RADICAL_SAM"/>
    <property type="match status" value="1"/>
</dbReference>
<dbReference type="SFLD" id="SFLDS00029">
    <property type="entry name" value="Radical_SAM"/>
    <property type="match status" value="1"/>
</dbReference>
<keyword evidence="5" id="KW-0479">Metal-binding</keyword>
<dbReference type="Pfam" id="PF06463">
    <property type="entry name" value="Mob_synth_C"/>
    <property type="match status" value="1"/>
</dbReference>
<dbReference type="CDD" id="cd01335">
    <property type="entry name" value="Radical_SAM"/>
    <property type="match status" value="1"/>
</dbReference>
<dbReference type="GO" id="GO:0046872">
    <property type="term" value="F:metal ion binding"/>
    <property type="evidence" value="ECO:0007669"/>
    <property type="project" value="UniProtKB-KW"/>
</dbReference>
<dbReference type="OrthoDB" id="9763993at2"/>
<dbReference type="SUPFAM" id="SSF102114">
    <property type="entry name" value="Radical SAM enzymes"/>
    <property type="match status" value="1"/>
</dbReference>
<evidence type="ECO:0000256" key="5">
    <source>
        <dbReference type="ARBA" id="ARBA00022723"/>
    </source>
</evidence>
<evidence type="ECO:0000256" key="2">
    <source>
        <dbReference type="ARBA" id="ARBA00012167"/>
    </source>
</evidence>
<reference evidence="15" key="1">
    <citation type="submission" date="2015-11" db="EMBL/GenBank/DDBJ databases">
        <authorList>
            <person name="Varghese N."/>
        </authorList>
    </citation>
    <scope>NUCLEOTIDE SEQUENCE [LARGE SCALE GENOMIC DNA]</scope>
</reference>
<keyword evidence="9" id="KW-0342">GTP-binding</keyword>
<proteinExistence type="predicted"/>
<dbReference type="InterPro" id="IPR000385">
    <property type="entry name" value="MoaA_NifB_PqqE_Fe-S-bd_CS"/>
</dbReference>
<protein>
    <recommendedName>
        <fullName evidence="2">GTP 3',8-cyclase</fullName>
        <ecNumber evidence="2">4.1.99.22</ecNumber>
    </recommendedName>
</protein>
<dbReference type="PANTHER" id="PTHR22960:SF0">
    <property type="entry name" value="MOLYBDENUM COFACTOR BIOSYNTHESIS PROTEIN 1"/>
    <property type="match status" value="1"/>
</dbReference>
<keyword evidence="4" id="KW-0949">S-adenosyl-L-methionine</keyword>
<keyword evidence="11" id="KW-0456">Lyase</keyword>
<dbReference type="Proteomes" id="UP000320623">
    <property type="component" value="Unassembled WGS sequence"/>
</dbReference>
<evidence type="ECO:0000256" key="1">
    <source>
        <dbReference type="ARBA" id="ARBA00001966"/>
    </source>
</evidence>
<dbReference type="GO" id="GO:0061798">
    <property type="term" value="F:GTP 3',8'-cyclase activity"/>
    <property type="evidence" value="ECO:0007669"/>
    <property type="project" value="UniProtKB-EC"/>
</dbReference>
<organism evidence="14 15">
    <name type="scientific">Candidatus Thermokryptus mobilis</name>
    <dbReference type="NCBI Taxonomy" id="1643428"/>
    <lineage>
        <taxon>Bacteria</taxon>
        <taxon>Pseudomonadati</taxon>
        <taxon>Candidatus Kryptoniota</taxon>
        <taxon>Candidatus Thermokryptus</taxon>
    </lineage>
</organism>
<dbReference type="RefSeq" id="WP_140944806.1">
    <property type="nucleotide sequence ID" value="NZ_FAOO01000006.1"/>
</dbReference>
<accession>A0A0S4N0U6</accession>
<keyword evidence="7" id="KW-0408">Iron</keyword>
<evidence type="ECO:0000256" key="7">
    <source>
        <dbReference type="ARBA" id="ARBA00023004"/>
    </source>
</evidence>
<dbReference type="GO" id="GO:0061799">
    <property type="term" value="F:cyclic pyranopterin monophosphate synthase activity"/>
    <property type="evidence" value="ECO:0007669"/>
    <property type="project" value="TreeGrafter"/>
</dbReference>
<evidence type="ECO:0000259" key="13">
    <source>
        <dbReference type="PROSITE" id="PS51918"/>
    </source>
</evidence>
<dbReference type="Gene3D" id="3.20.20.70">
    <property type="entry name" value="Aldolase class I"/>
    <property type="match status" value="1"/>
</dbReference>
<dbReference type="STRING" id="1643428.GCA_001442855_01028"/>
<feature type="domain" description="Radical SAM core" evidence="13">
    <location>
        <begin position="12"/>
        <end position="227"/>
    </location>
</feature>
<keyword evidence="15" id="KW-1185">Reference proteome</keyword>
<dbReference type="InterPro" id="IPR040064">
    <property type="entry name" value="MoaA-like"/>
</dbReference>
<keyword evidence="8" id="KW-0411">Iron-sulfur</keyword>
<evidence type="ECO:0000256" key="11">
    <source>
        <dbReference type="ARBA" id="ARBA00023239"/>
    </source>
</evidence>
<gene>
    <name evidence="14" type="ORF">JGI1_01053</name>
</gene>
<dbReference type="InterPro" id="IPR050105">
    <property type="entry name" value="MoCo_biosynth_MoaA/MoaC"/>
</dbReference>
<dbReference type="CDD" id="cd21117">
    <property type="entry name" value="Twitch_MoaA"/>
    <property type="match status" value="1"/>
</dbReference>
<dbReference type="SFLD" id="SFLDG01067">
    <property type="entry name" value="SPASM/twitch_domain_containing"/>
    <property type="match status" value="1"/>
</dbReference>
<dbReference type="SFLD" id="SFLDG01386">
    <property type="entry name" value="main_SPASM_domain-containing"/>
    <property type="match status" value="1"/>
</dbReference>
<evidence type="ECO:0000256" key="8">
    <source>
        <dbReference type="ARBA" id="ARBA00023014"/>
    </source>
</evidence>
<evidence type="ECO:0000256" key="6">
    <source>
        <dbReference type="ARBA" id="ARBA00022741"/>
    </source>
</evidence>
<keyword evidence="10" id="KW-0501">Molybdenum cofactor biosynthesis</keyword>
<evidence type="ECO:0000256" key="3">
    <source>
        <dbReference type="ARBA" id="ARBA00022485"/>
    </source>
</evidence>
<evidence type="ECO:0000313" key="15">
    <source>
        <dbReference type="Proteomes" id="UP000320623"/>
    </source>
</evidence>
<dbReference type="EMBL" id="FAOO01000006">
    <property type="protein sequence ID" value="CUU04713.1"/>
    <property type="molecule type" value="Genomic_DNA"/>
</dbReference>
<dbReference type="SMART" id="SM00729">
    <property type="entry name" value="Elp3"/>
    <property type="match status" value="1"/>
</dbReference>
<dbReference type="GO" id="GO:0051539">
    <property type="term" value="F:4 iron, 4 sulfur cluster binding"/>
    <property type="evidence" value="ECO:0007669"/>
    <property type="project" value="UniProtKB-KW"/>
</dbReference>
<dbReference type="EC" id="4.1.99.22" evidence="2"/>
<dbReference type="AlphaFoldDB" id="A0A0S4N0U6"/>
<keyword evidence="3" id="KW-0004">4Fe-4S</keyword>
<evidence type="ECO:0000313" key="14">
    <source>
        <dbReference type="EMBL" id="CUU04713.1"/>
    </source>
</evidence>
<evidence type="ECO:0000256" key="4">
    <source>
        <dbReference type="ARBA" id="ARBA00022691"/>
    </source>
</evidence>
<dbReference type="Pfam" id="PF04055">
    <property type="entry name" value="Radical_SAM"/>
    <property type="match status" value="1"/>
</dbReference>
<evidence type="ECO:0000256" key="12">
    <source>
        <dbReference type="ARBA" id="ARBA00048697"/>
    </source>
</evidence>
<dbReference type="InterPro" id="IPR013483">
    <property type="entry name" value="MoaA"/>
</dbReference>
<sequence>MISNALKKLNDLFGREINYLRISLTDRCNLNCFYCEPSRCYEKFPKREILSVEEIIYLVSIFYDKFGIKKFRFTGGEPLLRHGLKEIILGVRKNLGDYVELTITTNGIFLKNFAKFLKDTKVRVNVSLDTLKEERFKKITGCYGLSNVISAIDYAKNLGLQLKINTVLLREINDDEIPELINFSRENEVKIRFIEFMPISIDLNLWRKHFISEEEILDTIKKKHELRFLGIEGIERIYLVDGGVEIGFISTVSHPFCKGCSRIRISSEGKIYLCLFDHKGYDIKKFLRPEIKEEELCNIISDVVKFKPEGFIKFKEEGTLPEFGPVMKQVGG</sequence>
<dbReference type="InterPro" id="IPR013785">
    <property type="entry name" value="Aldolase_TIM"/>
</dbReference>